<feature type="chain" id="PRO_5002523899" description="Aspergillopepsin-2" evidence="2">
    <location>
        <begin position="20"/>
        <end position="276"/>
    </location>
</feature>
<dbReference type="PANTHER" id="PTHR37536:SF3">
    <property type="entry name" value="PUTATIVE (AFU_ORTHOLOGUE AFUA_3G02970)-RELATED"/>
    <property type="match status" value="1"/>
</dbReference>
<evidence type="ECO:0000256" key="1">
    <source>
        <dbReference type="PIRSR" id="PIRSR600250-50"/>
    </source>
</evidence>
<sequence length="276" mass="28924">MKFSSAILSTTLLATAAFAAPLTAKRQARYEARRLARAESSVTERHSNPPYKPDTHEILHLNESAHVEYSSNWAGAVLIGSGYTSVTGQFTVPTPKVPTGSSSSGSYSASAWVGIDGDTWSDAILQTGIDFTISKGKVSYDAWYEWYPDYAYDFTGITISAGDVIKVTVTAASKASGTAVIENVTTGKSVSHTFSSSSTEGSLGEVNAEWIVEDFESGGSLVSFANFGTVTFTGAEATASGSTVGPSGATLIDIKQNNQVLTSASVTSNTVTVTYV</sequence>
<gene>
    <name evidence="3" type="ORF">PMG11_03086</name>
</gene>
<dbReference type="PANTHER" id="PTHR37536">
    <property type="entry name" value="PUTATIVE (AFU_ORTHOLOGUE AFUA_3G02970)-RELATED"/>
    <property type="match status" value="1"/>
</dbReference>
<dbReference type="GO" id="GO:0006508">
    <property type="term" value="P:proteolysis"/>
    <property type="evidence" value="ECO:0007669"/>
    <property type="project" value="InterPro"/>
</dbReference>
<evidence type="ECO:0008006" key="5">
    <source>
        <dbReference type="Google" id="ProtNLM"/>
    </source>
</evidence>
<dbReference type="PRINTS" id="PR00977">
    <property type="entry name" value="SCYTLDPTASE"/>
</dbReference>
<keyword evidence="2" id="KW-0732">Signal</keyword>
<dbReference type="InterPro" id="IPR000250">
    <property type="entry name" value="Peptidase_G1"/>
</dbReference>
<protein>
    <recommendedName>
        <fullName evidence="5">Aspergillopepsin-2</fullName>
    </recommendedName>
</protein>
<dbReference type="InterPro" id="IPR038656">
    <property type="entry name" value="Peptidase_G1_sf"/>
</dbReference>
<evidence type="ECO:0000313" key="3">
    <source>
        <dbReference type="EMBL" id="CEO58356.1"/>
    </source>
</evidence>
<evidence type="ECO:0000256" key="2">
    <source>
        <dbReference type="SAM" id="SignalP"/>
    </source>
</evidence>
<organism evidence="3 4">
    <name type="scientific">Penicillium brasilianum</name>
    <dbReference type="NCBI Taxonomy" id="104259"/>
    <lineage>
        <taxon>Eukaryota</taxon>
        <taxon>Fungi</taxon>
        <taxon>Dikarya</taxon>
        <taxon>Ascomycota</taxon>
        <taxon>Pezizomycotina</taxon>
        <taxon>Eurotiomycetes</taxon>
        <taxon>Eurotiomycetidae</taxon>
        <taxon>Eurotiales</taxon>
        <taxon>Aspergillaceae</taxon>
        <taxon>Penicillium</taxon>
    </lineage>
</organism>
<dbReference type="OrthoDB" id="2862635at2759"/>
<accession>A0A0F7VCM8</accession>
<dbReference type="Proteomes" id="UP000042958">
    <property type="component" value="Unassembled WGS sequence"/>
</dbReference>
<feature type="signal peptide" evidence="2">
    <location>
        <begin position="1"/>
        <end position="19"/>
    </location>
</feature>
<dbReference type="EMBL" id="CDHK01000003">
    <property type="protein sequence ID" value="CEO58356.1"/>
    <property type="molecule type" value="Genomic_DNA"/>
</dbReference>
<feature type="active site" description="Proton acceptor" evidence="1">
    <location>
        <position position="213"/>
    </location>
</feature>
<dbReference type="CDD" id="cd13426">
    <property type="entry name" value="Peptidase_G1"/>
    <property type="match status" value="1"/>
</dbReference>
<dbReference type="AlphaFoldDB" id="A0A0F7VCM8"/>
<dbReference type="GO" id="GO:0070007">
    <property type="term" value="F:glutamic-type endopeptidase activity"/>
    <property type="evidence" value="ECO:0007669"/>
    <property type="project" value="InterPro"/>
</dbReference>
<dbReference type="InterPro" id="IPR013320">
    <property type="entry name" value="ConA-like_dom_sf"/>
</dbReference>
<dbReference type="STRING" id="104259.A0A0F7VCM8"/>
<keyword evidence="4" id="KW-1185">Reference proteome</keyword>
<dbReference type="Pfam" id="PF01828">
    <property type="entry name" value="Peptidase_A4"/>
    <property type="match status" value="1"/>
</dbReference>
<dbReference type="Gene3D" id="2.60.120.700">
    <property type="entry name" value="Peptidase G1"/>
    <property type="match status" value="1"/>
</dbReference>
<evidence type="ECO:0000313" key="4">
    <source>
        <dbReference type="Proteomes" id="UP000042958"/>
    </source>
</evidence>
<reference evidence="4" key="1">
    <citation type="journal article" date="2015" name="Genome Announc.">
        <title>Draft genome sequence of the fungus Penicillium brasilianum MG11.</title>
        <authorList>
            <person name="Horn F."/>
            <person name="Linde J."/>
            <person name="Mattern D.J."/>
            <person name="Walther G."/>
            <person name="Guthke R."/>
            <person name="Brakhage A.A."/>
            <person name="Valiante V."/>
        </authorList>
    </citation>
    <scope>NUCLEOTIDE SEQUENCE [LARGE SCALE GENOMIC DNA]</scope>
    <source>
        <strain evidence="4">MG11</strain>
    </source>
</reference>
<dbReference type="SUPFAM" id="SSF49899">
    <property type="entry name" value="Concanavalin A-like lectins/glucanases"/>
    <property type="match status" value="1"/>
</dbReference>
<proteinExistence type="predicted"/>
<name>A0A0F7VCM8_PENBI</name>